<evidence type="ECO:0000313" key="8">
    <source>
        <dbReference type="Proteomes" id="UP001601059"/>
    </source>
</evidence>
<evidence type="ECO:0000256" key="1">
    <source>
        <dbReference type="ARBA" id="ARBA00022527"/>
    </source>
</evidence>
<keyword evidence="3" id="KW-0547">Nucleotide-binding</keyword>
<sequence length="438" mass="49560">MAVLKAGDKVSMKLGGEATVISEFGSGGQGTVYKVSYNGREYALKWYHKGVFKGKEKEFYANLENNIVKGAPTNSFLWPIGITSVLDDQFGYIMDIRPQGYEELTAFFVGSAKRKQVRFKSFEAIATAAINIIQAYRELHNRGYSYQDINNGNFFIDPSNGEVLICDNDNVSPYGTNLGIMGKQRYMAPEIVQMLNDPDKSSDRFSLAVILFRLLFINHPLEGRYSTPPCMTKELERKYYGTDPVFIFDPTDSRNRPIPGTDHNLKLFWNVYPLYVKEAFAKAFSKDVMLKKAPRIIEKEWLDIFFRLKADIIKCPNCNEEMFASDGPSSKCFECGKTLSRWNTLETRSYHVPLFVGSKIYLWHVDSSEDDINSVLGEVIANKKNPSIYGIRNLSTLNWKVNLPDGSQRALAPNETVPVQSGFVIEFGNMSKNSGKII</sequence>
<dbReference type="EMBL" id="JBIACK010000003">
    <property type="protein sequence ID" value="MFE8700903.1"/>
    <property type="molecule type" value="Genomic_DNA"/>
</dbReference>
<dbReference type="Proteomes" id="UP001601059">
    <property type="component" value="Unassembled WGS sequence"/>
</dbReference>
<protein>
    <recommendedName>
        <fullName evidence="6">Protein kinase domain-containing protein</fullName>
    </recommendedName>
</protein>
<evidence type="ECO:0000256" key="3">
    <source>
        <dbReference type="ARBA" id="ARBA00022741"/>
    </source>
</evidence>
<evidence type="ECO:0000256" key="4">
    <source>
        <dbReference type="ARBA" id="ARBA00022777"/>
    </source>
</evidence>
<evidence type="ECO:0000256" key="2">
    <source>
        <dbReference type="ARBA" id="ARBA00022679"/>
    </source>
</evidence>
<gene>
    <name evidence="7" type="ORF">ACFYKX_09770</name>
</gene>
<dbReference type="InterPro" id="IPR000719">
    <property type="entry name" value="Prot_kinase_dom"/>
</dbReference>
<dbReference type="RefSeq" id="WP_389360519.1">
    <property type="nucleotide sequence ID" value="NZ_JBIACK010000003.1"/>
</dbReference>
<dbReference type="SMART" id="SM00220">
    <property type="entry name" value="S_TKc"/>
    <property type="match status" value="1"/>
</dbReference>
<dbReference type="PANTHER" id="PTHR24351">
    <property type="entry name" value="RIBOSOMAL PROTEIN S6 KINASE"/>
    <property type="match status" value="1"/>
</dbReference>
<keyword evidence="8" id="KW-1185">Reference proteome</keyword>
<reference evidence="7 8" key="1">
    <citation type="submission" date="2024-08" db="EMBL/GenBank/DDBJ databases">
        <title>Two novel Cytobacillus novel species.</title>
        <authorList>
            <person name="Liu G."/>
        </authorList>
    </citation>
    <scope>NUCLEOTIDE SEQUENCE [LARGE SCALE GENOMIC DNA]</scope>
    <source>
        <strain evidence="7 8">FJAT-54145</strain>
    </source>
</reference>
<dbReference type="Gene3D" id="3.30.200.20">
    <property type="entry name" value="Phosphorylase Kinase, domain 1"/>
    <property type="match status" value="1"/>
</dbReference>
<evidence type="ECO:0000256" key="5">
    <source>
        <dbReference type="ARBA" id="ARBA00022840"/>
    </source>
</evidence>
<dbReference type="SUPFAM" id="SSF56112">
    <property type="entry name" value="Protein kinase-like (PK-like)"/>
    <property type="match status" value="1"/>
</dbReference>
<feature type="domain" description="Protein kinase" evidence="6">
    <location>
        <begin position="18"/>
        <end position="306"/>
    </location>
</feature>
<dbReference type="Gene3D" id="1.10.510.10">
    <property type="entry name" value="Transferase(Phosphotransferase) domain 1"/>
    <property type="match status" value="1"/>
</dbReference>
<name>A0ABW6K9L8_9BACI</name>
<proteinExistence type="predicted"/>
<evidence type="ECO:0000313" key="7">
    <source>
        <dbReference type="EMBL" id="MFE8700903.1"/>
    </source>
</evidence>
<evidence type="ECO:0000259" key="6">
    <source>
        <dbReference type="PROSITE" id="PS50011"/>
    </source>
</evidence>
<organism evidence="7 8">
    <name type="scientific">Cytobacillus spartinae</name>
    <dbReference type="NCBI Taxonomy" id="3299023"/>
    <lineage>
        <taxon>Bacteria</taxon>
        <taxon>Bacillati</taxon>
        <taxon>Bacillota</taxon>
        <taxon>Bacilli</taxon>
        <taxon>Bacillales</taxon>
        <taxon>Bacillaceae</taxon>
        <taxon>Cytobacillus</taxon>
    </lineage>
</organism>
<keyword evidence="2" id="KW-0808">Transferase</keyword>
<keyword evidence="1" id="KW-0723">Serine/threonine-protein kinase</keyword>
<comment type="caution">
    <text evidence="7">The sequence shown here is derived from an EMBL/GenBank/DDBJ whole genome shotgun (WGS) entry which is preliminary data.</text>
</comment>
<keyword evidence="4" id="KW-0418">Kinase</keyword>
<keyword evidence="5" id="KW-0067">ATP-binding</keyword>
<dbReference type="InterPro" id="IPR011009">
    <property type="entry name" value="Kinase-like_dom_sf"/>
</dbReference>
<dbReference type="PROSITE" id="PS50011">
    <property type="entry name" value="PROTEIN_KINASE_DOM"/>
    <property type="match status" value="1"/>
</dbReference>
<accession>A0ABW6K9L8</accession>
<dbReference type="Pfam" id="PF00069">
    <property type="entry name" value="Pkinase"/>
    <property type="match status" value="1"/>
</dbReference>